<evidence type="ECO:0000256" key="1">
    <source>
        <dbReference type="ARBA" id="ARBA00022793"/>
    </source>
</evidence>
<evidence type="ECO:0000259" key="5">
    <source>
        <dbReference type="Pfam" id="PF02441"/>
    </source>
</evidence>
<dbReference type="GO" id="GO:0010181">
    <property type="term" value="F:FMN binding"/>
    <property type="evidence" value="ECO:0007669"/>
    <property type="project" value="UniProtKB-UniRule"/>
</dbReference>
<keyword evidence="3" id="KW-0460">Magnesium</keyword>
<dbReference type="UniPathway" id="UPA00241">
    <property type="reaction ID" value="UER00353"/>
</dbReference>
<feature type="binding site" evidence="3">
    <location>
        <position position="336"/>
    </location>
    <ligand>
        <name>CTP</name>
        <dbReference type="ChEBI" id="CHEBI:37563"/>
    </ligand>
</feature>
<dbReference type="InterPro" id="IPR007085">
    <property type="entry name" value="DNA/pantothenate-metab_flavo_C"/>
</dbReference>
<dbReference type="InterPro" id="IPR003382">
    <property type="entry name" value="Flavoprotein"/>
</dbReference>
<keyword evidence="3 4" id="KW-0436">Ligase</keyword>
<evidence type="ECO:0000313" key="7">
    <source>
        <dbReference type="EMBL" id="RIA36752.1"/>
    </source>
</evidence>
<organism evidence="7 8">
    <name type="scientific">Hephaestia caeni</name>
    <dbReference type="NCBI Taxonomy" id="645617"/>
    <lineage>
        <taxon>Bacteria</taxon>
        <taxon>Pseudomonadati</taxon>
        <taxon>Pseudomonadota</taxon>
        <taxon>Alphaproteobacteria</taxon>
        <taxon>Sphingomonadales</taxon>
        <taxon>Sphingomonadaceae</taxon>
        <taxon>Hephaestia</taxon>
    </lineage>
</organism>
<keyword evidence="3" id="KW-0511">Multifunctional enzyme</keyword>
<comment type="cofactor">
    <cofactor evidence="3">
        <name>FMN</name>
        <dbReference type="ChEBI" id="CHEBI:58210"/>
    </cofactor>
    <text evidence="3">Binds 1 FMN per subunit.</text>
</comment>
<dbReference type="GO" id="GO:0004632">
    <property type="term" value="F:phosphopantothenate--cysteine ligase activity"/>
    <property type="evidence" value="ECO:0007669"/>
    <property type="project" value="UniProtKB-UniRule"/>
</dbReference>
<evidence type="ECO:0000256" key="4">
    <source>
        <dbReference type="RuleBase" id="RU364078"/>
    </source>
</evidence>
<evidence type="ECO:0000256" key="3">
    <source>
        <dbReference type="HAMAP-Rule" id="MF_02225"/>
    </source>
</evidence>
<evidence type="ECO:0000256" key="2">
    <source>
        <dbReference type="ARBA" id="ARBA00023239"/>
    </source>
</evidence>
<keyword evidence="8" id="KW-1185">Reference proteome</keyword>
<dbReference type="EC" id="6.3.2.5" evidence="3"/>
<comment type="function">
    <text evidence="4">Catalyzes two steps in the biosynthesis of coenzyme A. In the first step cysteine is conjugated to 4'-phosphopantothenate to form 4-phosphopantothenoylcysteine, in the latter compound is decarboxylated to form 4'-phosphopantotheine.</text>
</comment>
<dbReference type="Proteomes" id="UP000266568">
    <property type="component" value="Unassembled WGS sequence"/>
</dbReference>
<feature type="region of interest" description="Phosphopantothenoylcysteine decarboxylase" evidence="3">
    <location>
        <begin position="1"/>
        <end position="190"/>
    </location>
</feature>
<name>A0A397NGV1_9SPHN</name>
<dbReference type="NCBIfam" id="TIGR00521">
    <property type="entry name" value="coaBC_dfp"/>
    <property type="match status" value="1"/>
</dbReference>
<comment type="similarity">
    <text evidence="3 4">In the C-terminal section; belongs to the PPC synthetase family.</text>
</comment>
<feature type="domain" description="Flavoprotein" evidence="5">
    <location>
        <begin position="2"/>
        <end position="175"/>
    </location>
</feature>
<dbReference type="InterPro" id="IPR035929">
    <property type="entry name" value="CoaB-like_sf"/>
</dbReference>
<comment type="catalytic activity">
    <reaction evidence="3 4">
        <text>N-[(R)-4-phosphopantothenoyl]-L-cysteine + H(+) = (R)-4'-phosphopantetheine + CO2</text>
        <dbReference type="Rhea" id="RHEA:16793"/>
        <dbReference type="ChEBI" id="CHEBI:15378"/>
        <dbReference type="ChEBI" id="CHEBI:16526"/>
        <dbReference type="ChEBI" id="CHEBI:59458"/>
        <dbReference type="ChEBI" id="CHEBI:61723"/>
        <dbReference type="EC" id="4.1.1.36"/>
    </reaction>
</comment>
<sequence length="397" mass="41706">MKRILLIVGGGIAAYKACELIRLARKAGIAVRCVLTQSGAHFVTPMTLAALSENQVFTSLWDLKDEAEMGHIQLSREADLVVVAPATADLMAKMAAGIADDLATTLLLATDTPVLAAPAMNVRMWQHAATQRNVARLRADGVTVLDPDEGPMACGEYGPGRLPEPEAILAAIEQHLAGTPPAPGRLAGRHVLVTAGPTHEPIDPVRYIANRSSGRQGFAIAGALAAEGAAVTLIAGPVTLDTPAGVERVDVETAQEMANAVAKTLPADAAVLVAAVADWRTDAAPQKIKKGTGTPTLRLTENPDILTMLATSPHRPRLLIGFAAETDHVIEHATAKRAKKGADWIVANDVSGDVMGGDANTVHIIRAQDVESWEKLPKSQVATRLATRIADTLQETA</sequence>
<dbReference type="RefSeq" id="WP_119037458.1">
    <property type="nucleotide sequence ID" value="NZ_QXDC01000005.1"/>
</dbReference>
<dbReference type="EMBL" id="QXDC01000005">
    <property type="protein sequence ID" value="RIA36752.1"/>
    <property type="molecule type" value="Genomic_DNA"/>
</dbReference>
<dbReference type="AlphaFoldDB" id="A0A397NGV1"/>
<dbReference type="PANTHER" id="PTHR14359:SF6">
    <property type="entry name" value="PHOSPHOPANTOTHENOYLCYSTEINE DECARBOXYLASE"/>
    <property type="match status" value="1"/>
</dbReference>
<keyword evidence="3" id="KW-0479">Metal-binding</keyword>
<dbReference type="GO" id="GO:0015937">
    <property type="term" value="P:coenzyme A biosynthetic process"/>
    <property type="evidence" value="ECO:0007669"/>
    <property type="project" value="UniProtKB-UniRule"/>
</dbReference>
<dbReference type="Pfam" id="PF02441">
    <property type="entry name" value="Flavoprotein"/>
    <property type="match status" value="1"/>
</dbReference>
<comment type="cofactor">
    <cofactor evidence="3">
        <name>Mg(2+)</name>
        <dbReference type="ChEBI" id="CHEBI:18420"/>
    </cofactor>
</comment>
<evidence type="ECO:0000259" key="6">
    <source>
        <dbReference type="Pfam" id="PF04127"/>
    </source>
</evidence>
<feature type="binding site" evidence="3">
    <location>
        <begin position="303"/>
        <end position="306"/>
    </location>
    <ligand>
        <name>CTP</name>
        <dbReference type="ChEBI" id="CHEBI:37563"/>
    </ligand>
</feature>
<dbReference type="SUPFAM" id="SSF102645">
    <property type="entry name" value="CoaB-like"/>
    <property type="match status" value="1"/>
</dbReference>
<dbReference type="PANTHER" id="PTHR14359">
    <property type="entry name" value="HOMO-OLIGOMERIC FLAVIN CONTAINING CYS DECARBOXYLASE FAMILY"/>
    <property type="match status" value="1"/>
</dbReference>
<accession>A0A397NGV1</accession>
<dbReference type="GO" id="GO:0004633">
    <property type="term" value="F:phosphopantothenoylcysteine decarboxylase activity"/>
    <property type="evidence" value="ECO:0007669"/>
    <property type="project" value="UniProtKB-UniRule"/>
</dbReference>
<reference evidence="7 8" key="1">
    <citation type="submission" date="2018-08" db="EMBL/GenBank/DDBJ databases">
        <title>Genomic Encyclopedia of Type Strains, Phase IV (KMG-IV): sequencing the most valuable type-strain genomes for metagenomic binning, comparative biology and taxonomic classification.</title>
        <authorList>
            <person name="Goeker M."/>
        </authorList>
    </citation>
    <scope>NUCLEOTIDE SEQUENCE [LARGE SCALE GENOMIC DNA]</scope>
    <source>
        <strain evidence="7 8">DSM 25527</strain>
    </source>
</reference>
<comment type="catalytic activity">
    <reaction evidence="3 4">
        <text>(R)-4'-phosphopantothenate + L-cysteine + CTP = N-[(R)-4-phosphopantothenoyl]-L-cysteine + CMP + diphosphate + H(+)</text>
        <dbReference type="Rhea" id="RHEA:19397"/>
        <dbReference type="ChEBI" id="CHEBI:10986"/>
        <dbReference type="ChEBI" id="CHEBI:15378"/>
        <dbReference type="ChEBI" id="CHEBI:33019"/>
        <dbReference type="ChEBI" id="CHEBI:35235"/>
        <dbReference type="ChEBI" id="CHEBI:37563"/>
        <dbReference type="ChEBI" id="CHEBI:59458"/>
        <dbReference type="ChEBI" id="CHEBI:60377"/>
        <dbReference type="EC" id="6.3.2.5"/>
    </reaction>
</comment>
<comment type="similarity">
    <text evidence="3 4">In the N-terminal section; belongs to the HFCD (homo-oligomeric flavin containing Cys decarboxylase) superfamily.</text>
</comment>
<dbReference type="EC" id="4.1.1.36" evidence="3"/>
<feature type="binding site" evidence="3">
    <location>
        <position position="287"/>
    </location>
    <ligand>
        <name>CTP</name>
        <dbReference type="ChEBI" id="CHEBI:37563"/>
    </ligand>
</feature>
<dbReference type="Gene3D" id="3.40.50.10300">
    <property type="entry name" value="CoaB-like"/>
    <property type="match status" value="1"/>
</dbReference>
<dbReference type="InterPro" id="IPR036551">
    <property type="entry name" value="Flavin_trans-like"/>
</dbReference>
<dbReference type="Gene3D" id="3.40.50.1950">
    <property type="entry name" value="Flavin prenyltransferase-like"/>
    <property type="match status" value="1"/>
</dbReference>
<comment type="pathway">
    <text evidence="3 4">Cofactor biosynthesis; coenzyme A biosynthesis; CoA from (R)-pantothenate: step 3/5.</text>
</comment>
<dbReference type="GO" id="GO:0046872">
    <property type="term" value="F:metal ion binding"/>
    <property type="evidence" value="ECO:0007669"/>
    <property type="project" value="UniProtKB-KW"/>
</dbReference>
<dbReference type="GO" id="GO:0015941">
    <property type="term" value="P:pantothenate catabolic process"/>
    <property type="evidence" value="ECO:0007669"/>
    <property type="project" value="InterPro"/>
</dbReference>
<feature type="active site" description="Proton donor" evidence="3">
    <location>
        <position position="154"/>
    </location>
</feature>
<dbReference type="OrthoDB" id="9802554at2"/>
<protein>
    <recommendedName>
        <fullName evidence="3">Coenzyme A biosynthesis bifunctional protein CoaBC</fullName>
    </recommendedName>
    <alternativeName>
        <fullName evidence="3">DNA/pantothenate metabolism flavoprotein</fullName>
    </alternativeName>
    <alternativeName>
        <fullName evidence="3">Phosphopantothenoylcysteine synthetase/decarboxylase</fullName>
        <shortName evidence="3">PPCS-PPCDC</shortName>
    </alternativeName>
    <domain>
        <recommendedName>
            <fullName evidence="3">Phosphopantothenoylcysteine decarboxylase</fullName>
            <shortName evidence="3">PPC decarboxylase</shortName>
            <shortName evidence="3">PPC-DC</shortName>
            <ecNumber evidence="3">4.1.1.36</ecNumber>
        </recommendedName>
        <alternativeName>
            <fullName evidence="3">CoaC</fullName>
        </alternativeName>
    </domain>
    <domain>
        <recommendedName>
            <fullName evidence="3">Phosphopantothenate--cysteine ligase</fullName>
            <ecNumber evidence="3">6.3.2.5</ecNumber>
        </recommendedName>
        <alternativeName>
            <fullName evidence="3">CoaB</fullName>
        </alternativeName>
        <alternativeName>
            <fullName evidence="3">Phosphopantothenoylcysteine synthetase</fullName>
            <shortName evidence="3">PPC synthetase</shortName>
            <shortName evidence="3">PPC-S</shortName>
        </alternativeName>
    </domain>
</protein>
<comment type="caution">
    <text evidence="7">The sequence shown here is derived from an EMBL/GenBank/DDBJ whole genome shotgun (WGS) entry which is preliminary data.</text>
</comment>
<comment type="pathway">
    <text evidence="3 4">Cofactor biosynthesis; coenzyme A biosynthesis; CoA from (R)-pantothenate: step 2/5.</text>
</comment>
<keyword evidence="1 3" id="KW-0210">Decarboxylase</keyword>
<gene>
    <name evidence="3" type="primary">coaBC</name>
    <name evidence="7" type="ORF">DFR49_4039</name>
</gene>
<comment type="function">
    <text evidence="3">Catalyzes two sequential steps in the biosynthesis of coenzyme A. In the first step cysteine is conjugated to 4'-phosphopantothenate to form 4-phosphopantothenoylcysteine. In the second step the latter compound is decarboxylated to form 4'-phosphopantotheine.</text>
</comment>
<keyword evidence="3 4" id="KW-0285">Flavoprotein</keyword>
<dbReference type="Pfam" id="PF04127">
    <property type="entry name" value="DFP"/>
    <property type="match status" value="1"/>
</dbReference>
<evidence type="ECO:0000313" key="8">
    <source>
        <dbReference type="Proteomes" id="UP000266568"/>
    </source>
</evidence>
<keyword evidence="2 3" id="KW-0456">Lyase</keyword>
<keyword evidence="3 4" id="KW-0288">FMN</keyword>
<feature type="binding site" evidence="3">
    <location>
        <position position="340"/>
    </location>
    <ligand>
        <name>CTP</name>
        <dbReference type="ChEBI" id="CHEBI:37563"/>
    </ligand>
</feature>
<comment type="caution">
    <text evidence="3">Lacks conserved residue(s) required for the propagation of feature annotation.</text>
</comment>
<dbReference type="InterPro" id="IPR005252">
    <property type="entry name" value="CoaBC"/>
</dbReference>
<feature type="region of interest" description="Phosphopantothenate--cysteine ligase" evidence="3">
    <location>
        <begin position="191"/>
        <end position="397"/>
    </location>
</feature>
<dbReference type="GO" id="GO:0071513">
    <property type="term" value="C:phosphopantothenoylcysteine decarboxylase complex"/>
    <property type="evidence" value="ECO:0007669"/>
    <property type="project" value="TreeGrafter"/>
</dbReference>
<proteinExistence type="inferred from homology"/>
<feature type="binding site" evidence="3">
    <location>
        <position position="278"/>
    </location>
    <ligand>
        <name>CTP</name>
        <dbReference type="ChEBI" id="CHEBI:37563"/>
    </ligand>
</feature>
<feature type="binding site" evidence="3">
    <location>
        <position position="322"/>
    </location>
    <ligand>
        <name>CTP</name>
        <dbReference type="ChEBI" id="CHEBI:37563"/>
    </ligand>
</feature>
<dbReference type="HAMAP" id="MF_02225">
    <property type="entry name" value="CoaBC"/>
    <property type="match status" value="1"/>
</dbReference>
<feature type="domain" description="DNA/pantothenate metabolism flavoprotein C-terminal" evidence="6">
    <location>
        <begin position="186"/>
        <end position="391"/>
    </location>
</feature>
<dbReference type="SUPFAM" id="SSF52507">
    <property type="entry name" value="Homo-oligomeric flavin-containing Cys decarboxylases, HFCD"/>
    <property type="match status" value="1"/>
</dbReference>